<dbReference type="Proteomes" id="UP000001062">
    <property type="component" value="Chromosome"/>
</dbReference>
<keyword evidence="1" id="KW-0732">Signal</keyword>
<organism evidence="2 3">
    <name type="scientific">Marinomonas mediterranea (strain ATCC 700492 / JCM 21426 / NBRC 103028 / MMB-1)</name>
    <dbReference type="NCBI Taxonomy" id="717774"/>
    <lineage>
        <taxon>Bacteria</taxon>
        <taxon>Pseudomonadati</taxon>
        <taxon>Pseudomonadota</taxon>
        <taxon>Gammaproteobacteria</taxon>
        <taxon>Oceanospirillales</taxon>
        <taxon>Oceanospirillaceae</taxon>
        <taxon>Marinomonas</taxon>
    </lineage>
</organism>
<feature type="signal peptide" evidence="1">
    <location>
        <begin position="1"/>
        <end position="40"/>
    </location>
</feature>
<evidence type="ECO:0008006" key="4">
    <source>
        <dbReference type="Google" id="ProtNLM"/>
    </source>
</evidence>
<proteinExistence type="predicted"/>
<name>F2JUE0_MARM1</name>
<dbReference type="PATRIC" id="fig|717774.3.peg.3653"/>
<dbReference type="AlphaFoldDB" id="F2JUE0"/>
<dbReference type="HOGENOM" id="CLU_1244092_0_0_6"/>
<gene>
    <name evidence="2" type="ordered locus">Marme_3546</name>
</gene>
<dbReference type="RefSeq" id="WP_013662661.1">
    <property type="nucleotide sequence ID" value="NC_015276.1"/>
</dbReference>
<dbReference type="EMBL" id="CP002583">
    <property type="protein sequence ID" value="ADZ92759.1"/>
    <property type="molecule type" value="Genomic_DNA"/>
</dbReference>
<evidence type="ECO:0000313" key="3">
    <source>
        <dbReference type="Proteomes" id="UP000001062"/>
    </source>
</evidence>
<sequence precursor="true">MFSFGRKANENAVTKGQWLKCISAFLAVLLLSACSSSAHKSNFEEKRKETQVALSEKLESLWERAHIIPDLQRGAPLVSHSERGQNAILQQNAANLQLADGLLASLNKRVLDRKSDGKKGDRIRLTLVLASDKNQMAFSADPIEVWRGDVSEWVLSSPAGERLSVRVVWNEQGPLYLEGQQTADVSLAMPSTPFITNLFYYGNAVTAQKALSLLLSVDVNIK</sequence>
<feature type="chain" id="PRO_5003280613" description="Lipoprotein" evidence="1">
    <location>
        <begin position="41"/>
        <end position="222"/>
    </location>
</feature>
<keyword evidence="3" id="KW-1185">Reference proteome</keyword>
<reference evidence="2 3" key="1">
    <citation type="journal article" date="2012" name="Stand. Genomic Sci.">
        <title>Complete genome sequence of the melanogenic marine bacterium Marinomonas mediterranea type strain (MMB-1(T)).</title>
        <authorList>
            <person name="Lucas-Elio P."/>
            <person name="Goodwin L."/>
            <person name="Woyke T."/>
            <person name="Pitluck S."/>
            <person name="Nolan M."/>
            <person name="Kyrpides N.C."/>
            <person name="Detter J.C."/>
            <person name="Copeland A."/>
            <person name="Teshima H."/>
            <person name="Bruce D."/>
            <person name="Detter C."/>
            <person name="Tapia R."/>
            <person name="Han S."/>
            <person name="Land M.L."/>
            <person name="Ivanova N."/>
            <person name="Mikhailova N."/>
            <person name="Johnston A.W."/>
            <person name="Sanchez-Amat A."/>
        </authorList>
    </citation>
    <scope>NUCLEOTIDE SEQUENCE [LARGE SCALE GENOMIC DNA]</scope>
    <source>
        <strain evidence="3">ATCC 700492 / JCM 21426 / NBRC 103028 / MMB-1</strain>
    </source>
</reference>
<dbReference type="OrthoDB" id="6105048at2"/>
<accession>F2JUE0</accession>
<protein>
    <recommendedName>
        <fullName evidence="4">Lipoprotein</fullName>
    </recommendedName>
</protein>
<dbReference type="KEGG" id="mme:Marme_3546"/>
<evidence type="ECO:0000313" key="2">
    <source>
        <dbReference type="EMBL" id="ADZ92759.1"/>
    </source>
</evidence>
<dbReference type="PROSITE" id="PS51257">
    <property type="entry name" value="PROKAR_LIPOPROTEIN"/>
    <property type="match status" value="1"/>
</dbReference>
<evidence type="ECO:0000256" key="1">
    <source>
        <dbReference type="SAM" id="SignalP"/>
    </source>
</evidence>